<evidence type="ECO:0000259" key="5">
    <source>
        <dbReference type="PROSITE" id="PS50181"/>
    </source>
</evidence>
<dbReference type="SMART" id="SM00028">
    <property type="entry name" value="TPR"/>
    <property type="match status" value="2"/>
</dbReference>
<dbReference type="AlphaFoldDB" id="A0A6J3MB04"/>
<keyword evidence="6" id="KW-1185">Reference proteome</keyword>
<dbReference type="PANTHER" id="PTHR22904">
    <property type="entry name" value="TPR REPEAT CONTAINING PROTEIN"/>
    <property type="match status" value="1"/>
</dbReference>
<keyword evidence="1" id="KW-0677">Repeat</keyword>
<dbReference type="PANTHER" id="PTHR22904:SF523">
    <property type="entry name" value="STRESS-INDUCED-PHOSPHOPROTEIN 1"/>
    <property type="match status" value="1"/>
</dbReference>
<dbReference type="SUPFAM" id="SSF81383">
    <property type="entry name" value="F-box domain"/>
    <property type="match status" value="1"/>
</dbReference>
<dbReference type="OrthoDB" id="629492at2759"/>
<evidence type="ECO:0000256" key="2">
    <source>
        <dbReference type="ARBA" id="ARBA00022803"/>
    </source>
</evidence>
<dbReference type="GO" id="GO:0051879">
    <property type="term" value="F:Hsp90 protein binding"/>
    <property type="evidence" value="ECO:0007669"/>
    <property type="project" value="TreeGrafter"/>
</dbReference>
<dbReference type="SUPFAM" id="SSF48452">
    <property type="entry name" value="TPR-like"/>
    <property type="match status" value="1"/>
</dbReference>
<reference evidence="7" key="1">
    <citation type="submission" date="2020-01" db="EMBL/GenBank/DDBJ databases">
        <authorList>
            <consortium name="DOE Joint Genome Institute"/>
            <person name="Haridas S."/>
            <person name="Albert R."/>
            <person name="Binder M."/>
            <person name="Bloem J."/>
            <person name="Labutti K."/>
            <person name="Salamov A."/>
            <person name="Andreopoulos B."/>
            <person name="Baker S.E."/>
            <person name="Barry K."/>
            <person name="Bills G."/>
            <person name="Bluhm B.H."/>
            <person name="Cannon C."/>
            <person name="Castanera R."/>
            <person name="Culley D.E."/>
            <person name="Daum C."/>
            <person name="Ezra D."/>
            <person name="Gonzalez J.B."/>
            <person name="Henrissat B."/>
            <person name="Kuo A."/>
            <person name="Liang C."/>
            <person name="Lipzen A."/>
            <person name="Lutzoni F."/>
            <person name="Magnuson J."/>
            <person name="Mondo S."/>
            <person name="Nolan M."/>
            <person name="Ohm R."/>
            <person name="Pangilinan J."/>
            <person name="Park H.-J."/>
            <person name="Ramirez L."/>
            <person name="Alfaro M."/>
            <person name="Sun H."/>
            <person name="Tritt A."/>
            <person name="Yoshinaga Y."/>
            <person name="Zwiers L.-H."/>
            <person name="Turgeon B.G."/>
            <person name="Goodwin S.B."/>
            <person name="Spatafora J.W."/>
            <person name="Crous P.W."/>
            <person name="Grigoriev I.V."/>
        </authorList>
    </citation>
    <scope>NUCLEOTIDE SEQUENCE</scope>
    <source>
        <strain evidence="7">CBS 342.82</strain>
    </source>
</reference>
<keyword evidence="2 3" id="KW-0802">TPR repeat</keyword>
<dbReference type="Gene3D" id="3.80.10.10">
    <property type="entry name" value="Ribonuclease Inhibitor"/>
    <property type="match status" value="1"/>
</dbReference>
<reference evidence="7" key="2">
    <citation type="submission" date="2020-04" db="EMBL/GenBank/DDBJ databases">
        <authorList>
            <consortium name="NCBI Genome Project"/>
        </authorList>
    </citation>
    <scope>NUCLEOTIDE SEQUENCE</scope>
    <source>
        <strain evidence="7">CBS 342.82</strain>
    </source>
</reference>
<feature type="domain" description="F-box" evidence="5">
    <location>
        <begin position="130"/>
        <end position="177"/>
    </location>
</feature>
<protein>
    <recommendedName>
        <fullName evidence="5">F-box domain-containing protein</fullName>
    </recommendedName>
</protein>
<evidence type="ECO:0000256" key="4">
    <source>
        <dbReference type="SAM" id="MobiDB-lite"/>
    </source>
</evidence>
<feature type="region of interest" description="Disordered" evidence="4">
    <location>
        <begin position="565"/>
        <end position="585"/>
    </location>
</feature>
<reference evidence="7" key="3">
    <citation type="submission" date="2025-08" db="UniProtKB">
        <authorList>
            <consortium name="RefSeq"/>
        </authorList>
    </citation>
    <scope>IDENTIFICATION</scope>
    <source>
        <strain evidence="7">CBS 342.82</strain>
    </source>
</reference>
<dbReference type="InterPro" id="IPR019734">
    <property type="entry name" value="TPR_rpt"/>
</dbReference>
<dbReference type="SMART" id="SM00256">
    <property type="entry name" value="FBOX"/>
    <property type="match status" value="1"/>
</dbReference>
<evidence type="ECO:0000313" key="7">
    <source>
        <dbReference type="RefSeq" id="XP_033461048.1"/>
    </source>
</evidence>
<dbReference type="RefSeq" id="XP_033461048.1">
    <property type="nucleotide sequence ID" value="XM_033606979.1"/>
</dbReference>
<dbReference type="InterPro" id="IPR036047">
    <property type="entry name" value="F-box-like_dom_sf"/>
</dbReference>
<gene>
    <name evidence="7" type="ORF">K489DRAFT_399953</name>
</gene>
<dbReference type="GeneID" id="54364779"/>
<dbReference type="PROSITE" id="PS50005">
    <property type="entry name" value="TPR"/>
    <property type="match status" value="1"/>
</dbReference>
<evidence type="ECO:0000313" key="6">
    <source>
        <dbReference type="Proteomes" id="UP000504637"/>
    </source>
</evidence>
<dbReference type="Gene3D" id="1.20.1280.50">
    <property type="match status" value="1"/>
</dbReference>
<organism evidence="7">
    <name type="scientific">Dissoconium aciculare CBS 342.82</name>
    <dbReference type="NCBI Taxonomy" id="1314786"/>
    <lineage>
        <taxon>Eukaryota</taxon>
        <taxon>Fungi</taxon>
        <taxon>Dikarya</taxon>
        <taxon>Ascomycota</taxon>
        <taxon>Pezizomycotina</taxon>
        <taxon>Dothideomycetes</taxon>
        <taxon>Dothideomycetidae</taxon>
        <taxon>Mycosphaerellales</taxon>
        <taxon>Dissoconiaceae</taxon>
        <taxon>Dissoconium</taxon>
    </lineage>
</organism>
<sequence>MQSDLYSQQGRDHYKRGEYKKAIECFGRAISRAGAGVSAQLLDHRAACHARLEDYPSALKDAKKAINVAREDPTGYLRAGKVLVGMERKSVALEIYAHGLKSVRHVGQGYEALRKAHGALLSELAPERSIDPFTLLPREIAFNILEYLDFRQRVAIMRTSKQWRAFIRSEPRLWTHLDFSKARRKVRAAFVSTAINTAGRKIRAATITSKNYDIQKVLGAIARQTTLEKLTLPDIGIFDRGLVEALNPAKSLVHIVVGHEVETTESVLNSFFARFTPQLKHVELDLTGHMLERGQSVPTIPRMQFSNLLTLHIKTRCWPYDELQHALSEAASLQSLNICVRDVRVTPGTNIDLRHCEHLRQLCLHLDGLAFDSILFPPSVEILKLGAKTSPRGFTRDGDTIHPFPLDLPRLRELELDMPYLSISATLAMLDQRRTGPAQSDARPRIPLRKLVIHHPIGIDRPGILQDSVWDAFERDMFDHALLADLEHLAVLGTDFMNDGDLVPLVKRAPALHTLDTGQCRINGVTVKAIVELGHLRELRVGPSSDLPRDALEWARKQGIHVHVTPYREPPINPDPRNPRPRFPF</sequence>
<name>A0A6J3MB04_9PEZI</name>
<dbReference type="Proteomes" id="UP000504637">
    <property type="component" value="Unplaced"/>
</dbReference>
<dbReference type="InterPro" id="IPR011990">
    <property type="entry name" value="TPR-like_helical_dom_sf"/>
</dbReference>
<dbReference type="PROSITE" id="PS50181">
    <property type="entry name" value="FBOX"/>
    <property type="match status" value="1"/>
</dbReference>
<feature type="compositionally biased region" description="Pro residues" evidence="4">
    <location>
        <begin position="568"/>
        <end position="585"/>
    </location>
</feature>
<dbReference type="SUPFAM" id="SSF52047">
    <property type="entry name" value="RNI-like"/>
    <property type="match status" value="1"/>
</dbReference>
<dbReference type="InterPro" id="IPR032675">
    <property type="entry name" value="LRR_dom_sf"/>
</dbReference>
<evidence type="ECO:0000256" key="1">
    <source>
        <dbReference type="ARBA" id="ARBA00022737"/>
    </source>
</evidence>
<dbReference type="Pfam" id="PF12937">
    <property type="entry name" value="F-box-like"/>
    <property type="match status" value="1"/>
</dbReference>
<evidence type="ECO:0000256" key="3">
    <source>
        <dbReference type="PROSITE-ProRule" id="PRU00339"/>
    </source>
</evidence>
<accession>A0A6J3MB04</accession>
<dbReference type="Gene3D" id="1.25.40.10">
    <property type="entry name" value="Tetratricopeptide repeat domain"/>
    <property type="match status" value="1"/>
</dbReference>
<proteinExistence type="predicted"/>
<feature type="repeat" description="TPR" evidence="3">
    <location>
        <begin position="3"/>
        <end position="36"/>
    </location>
</feature>
<dbReference type="InterPro" id="IPR001810">
    <property type="entry name" value="F-box_dom"/>
</dbReference>